<evidence type="ECO:0000313" key="3">
    <source>
        <dbReference type="EMBL" id="RAK97882.1"/>
    </source>
</evidence>
<dbReference type="EMBL" id="KZ824458">
    <property type="protein sequence ID" value="RAK97882.1"/>
    <property type="molecule type" value="Genomic_DNA"/>
</dbReference>
<organism evidence="3 4">
    <name type="scientific">Aspergillus ibericus CBS 121593</name>
    <dbReference type="NCBI Taxonomy" id="1448316"/>
    <lineage>
        <taxon>Eukaryota</taxon>
        <taxon>Fungi</taxon>
        <taxon>Dikarya</taxon>
        <taxon>Ascomycota</taxon>
        <taxon>Pezizomycotina</taxon>
        <taxon>Eurotiomycetes</taxon>
        <taxon>Eurotiomycetidae</taxon>
        <taxon>Eurotiales</taxon>
        <taxon>Aspergillaceae</taxon>
        <taxon>Aspergillus</taxon>
        <taxon>Aspergillus subgen. Circumdati</taxon>
    </lineage>
</organism>
<reference evidence="3 4" key="1">
    <citation type="submission" date="2018-02" db="EMBL/GenBank/DDBJ databases">
        <title>The genomes of Aspergillus section Nigri reveals drivers in fungal speciation.</title>
        <authorList>
            <consortium name="DOE Joint Genome Institute"/>
            <person name="Vesth T.C."/>
            <person name="Nybo J."/>
            <person name="Theobald S."/>
            <person name="Brandl J."/>
            <person name="Frisvad J.C."/>
            <person name="Nielsen K.F."/>
            <person name="Lyhne E.K."/>
            <person name="Kogle M.E."/>
            <person name="Kuo A."/>
            <person name="Riley R."/>
            <person name="Clum A."/>
            <person name="Nolan M."/>
            <person name="Lipzen A."/>
            <person name="Salamov A."/>
            <person name="Henrissat B."/>
            <person name="Wiebenga A."/>
            <person name="De vries R.P."/>
            <person name="Grigoriev I.V."/>
            <person name="Mortensen U.H."/>
            <person name="Andersen M.R."/>
            <person name="Baker S.E."/>
        </authorList>
    </citation>
    <scope>NUCLEOTIDE SEQUENCE [LARGE SCALE GENOMIC DNA]</scope>
    <source>
        <strain evidence="3 4">CBS 121593</strain>
    </source>
</reference>
<evidence type="ECO:0000256" key="1">
    <source>
        <dbReference type="ARBA" id="ARBA00035112"/>
    </source>
</evidence>
<dbReference type="InterPro" id="IPR021765">
    <property type="entry name" value="UstYa-like"/>
</dbReference>
<evidence type="ECO:0000313" key="4">
    <source>
        <dbReference type="Proteomes" id="UP000249402"/>
    </source>
</evidence>
<dbReference type="OrthoDB" id="3687641at2759"/>
<gene>
    <name evidence="3" type="ORF">BO80DRAFT_481340</name>
</gene>
<name>A0A395GR86_9EURO</name>
<dbReference type="AlphaFoldDB" id="A0A395GR86"/>
<dbReference type="Proteomes" id="UP000249402">
    <property type="component" value="Unassembled WGS sequence"/>
</dbReference>
<dbReference type="Pfam" id="PF11807">
    <property type="entry name" value="UstYa"/>
    <property type="match status" value="1"/>
</dbReference>
<accession>A0A395GR86</accession>
<evidence type="ECO:0000256" key="2">
    <source>
        <dbReference type="SAM" id="MobiDB-lite"/>
    </source>
</evidence>
<keyword evidence="4" id="KW-1185">Reference proteome</keyword>
<dbReference type="PANTHER" id="PTHR33365">
    <property type="entry name" value="YALI0B05434P"/>
    <property type="match status" value="1"/>
</dbReference>
<protein>
    <recommendedName>
        <fullName evidence="5">Tat pathway signal sequence</fullName>
    </recommendedName>
</protein>
<feature type="region of interest" description="Disordered" evidence="2">
    <location>
        <begin position="1"/>
        <end position="41"/>
    </location>
</feature>
<dbReference type="RefSeq" id="XP_025572210.1">
    <property type="nucleotide sequence ID" value="XM_025723376.1"/>
</dbReference>
<feature type="non-terminal residue" evidence="3">
    <location>
        <position position="1"/>
    </location>
</feature>
<dbReference type="STRING" id="1448316.A0A395GR86"/>
<dbReference type="GeneID" id="37228241"/>
<dbReference type="VEuPathDB" id="FungiDB:BO80DRAFT_481340"/>
<dbReference type="PANTHER" id="PTHR33365:SF12">
    <property type="entry name" value="TAT PATHWAY SIGNAL SEQUENCE"/>
    <property type="match status" value="1"/>
</dbReference>
<evidence type="ECO:0008006" key="5">
    <source>
        <dbReference type="Google" id="ProtNLM"/>
    </source>
</evidence>
<sequence length="200" mass="23166">SSQTANKSQEKPGPLTNPANIHPIRVNGTYNAPSPYRGPPTPEVDAAWEEYWKVWMVGIDEETFQASNPQYPEASVRLEESGQYLATLEATHQLHCLYNLFRASYLDVYQDERAEYEKDPRNWHERVDHCVEILRQKLECDRDTGLITYNWVRGKKVPTANFNVQRMCPEWGVMDRWAVQRQVSELPTKPSNAVQLSFIP</sequence>
<dbReference type="GO" id="GO:0043386">
    <property type="term" value="P:mycotoxin biosynthetic process"/>
    <property type="evidence" value="ECO:0007669"/>
    <property type="project" value="InterPro"/>
</dbReference>
<proteinExistence type="inferred from homology"/>
<comment type="similarity">
    <text evidence="1">Belongs to the ustYa family.</text>
</comment>